<dbReference type="EMBL" id="CAADFD010000161">
    <property type="protein sequence ID" value="VFJ69178.1"/>
    <property type="molecule type" value="Genomic_DNA"/>
</dbReference>
<reference evidence="1" key="1">
    <citation type="submission" date="2019-02" db="EMBL/GenBank/DDBJ databases">
        <authorList>
            <person name="Gruber-Vodicka R. H."/>
            <person name="Seah K. B. B."/>
        </authorList>
    </citation>
    <scope>NUCLEOTIDE SEQUENCE</scope>
    <source>
        <strain evidence="1">BECK_BZ106</strain>
    </source>
</reference>
<dbReference type="AlphaFoldDB" id="A0A450TN50"/>
<accession>A0A450TN50</accession>
<name>A0A450TN50_9GAMM</name>
<sequence>MPRKWLFEDEAGAAAIVADDLDKLRKSGMKPTQGDTRCITFGHLTRMAIWDLRGNWDSGESTRDKIQRFATAIHALGEPERILKTVDALAKKSQSGMAVHTPPSLSHQEMLVPGTMAPNIHQRSTHAVPV</sequence>
<protein>
    <submittedName>
        <fullName evidence="1">Uncharacterized protein</fullName>
    </submittedName>
</protein>
<proteinExistence type="predicted"/>
<organism evidence="1">
    <name type="scientific">Candidatus Kentrum sp. FW</name>
    <dbReference type="NCBI Taxonomy" id="2126338"/>
    <lineage>
        <taxon>Bacteria</taxon>
        <taxon>Pseudomonadati</taxon>
        <taxon>Pseudomonadota</taxon>
        <taxon>Gammaproteobacteria</taxon>
        <taxon>Candidatus Kentrum</taxon>
    </lineage>
</organism>
<evidence type="ECO:0000313" key="1">
    <source>
        <dbReference type="EMBL" id="VFJ69178.1"/>
    </source>
</evidence>
<gene>
    <name evidence="1" type="ORF">BECKFW1821B_GA0114236_11614</name>
</gene>